<dbReference type="AlphaFoldDB" id="A0AAW1RWC9"/>
<accession>A0AAW1RWC9</accession>
<evidence type="ECO:0000256" key="6">
    <source>
        <dbReference type="ARBA" id="ARBA00023004"/>
    </source>
</evidence>
<protein>
    <recommendedName>
        <fullName evidence="10">2Fe-2S ferredoxin-type domain-containing protein</fullName>
    </recommendedName>
</protein>
<dbReference type="SUPFAM" id="SSF54292">
    <property type="entry name" value="2Fe-2S ferredoxin-like"/>
    <property type="match status" value="1"/>
</dbReference>
<gene>
    <name evidence="11" type="ORF">WJX84_007509</name>
</gene>
<evidence type="ECO:0000256" key="1">
    <source>
        <dbReference type="ARBA" id="ARBA00007874"/>
    </source>
</evidence>
<keyword evidence="6" id="KW-0408">Iron</keyword>
<feature type="region of interest" description="Disordered" evidence="9">
    <location>
        <begin position="78"/>
        <end position="100"/>
    </location>
</feature>
<evidence type="ECO:0000313" key="12">
    <source>
        <dbReference type="Proteomes" id="UP001485043"/>
    </source>
</evidence>
<evidence type="ECO:0000256" key="5">
    <source>
        <dbReference type="ARBA" id="ARBA00022982"/>
    </source>
</evidence>
<comment type="caution">
    <text evidence="11">The sequence shown here is derived from an EMBL/GenBank/DDBJ whole genome shotgun (WGS) entry which is preliminary data.</text>
</comment>
<organism evidence="11 12">
    <name type="scientific">Apatococcus fuscideae</name>
    <dbReference type="NCBI Taxonomy" id="2026836"/>
    <lineage>
        <taxon>Eukaryota</taxon>
        <taxon>Viridiplantae</taxon>
        <taxon>Chlorophyta</taxon>
        <taxon>core chlorophytes</taxon>
        <taxon>Trebouxiophyceae</taxon>
        <taxon>Chlorellales</taxon>
        <taxon>Chlorellaceae</taxon>
        <taxon>Apatococcus</taxon>
    </lineage>
</organism>
<dbReference type="InterPro" id="IPR036010">
    <property type="entry name" value="2Fe-2S_ferredoxin-like_sf"/>
</dbReference>
<evidence type="ECO:0000259" key="10">
    <source>
        <dbReference type="PROSITE" id="PS51085"/>
    </source>
</evidence>
<keyword evidence="4" id="KW-0479">Metal-binding</keyword>
<feature type="region of interest" description="Disordered" evidence="9">
    <location>
        <begin position="134"/>
        <end position="157"/>
    </location>
</feature>
<evidence type="ECO:0000256" key="4">
    <source>
        <dbReference type="ARBA" id="ARBA00022723"/>
    </source>
</evidence>
<feature type="compositionally biased region" description="Gly residues" evidence="9">
    <location>
        <begin position="134"/>
        <end position="154"/>
    </location>
</feature>
<feature type="domain" description="2Fe-2S ferredoxin-type" evidence="10">
    <location>
        <begin position="162"/>
        <end position="254"/>
    </location>
</feature>
<sequence length="292" mass="31704">MHSQAPCGKACFGNSCLSIGRNNRRVCASAARELQKSRERQKQPAKQQKQERKGGLGDVLGPIGLTLGGELDKAHVERLSSNEGVSSSESGDENEAAAPRSISAVNTADWRAQHEAGGVVDLWVEEEFNSGSRLMGGRGVHQGSTYGTGSGEGRSQGNVAHHSVRIRNHHAGQTVDVQVPEDRYVLWEAEERGLLLPWACRMGCCTACAVRILEGSMYQPEALGVSQELKERGFALMCVGYPRSDLVLETVAEDEVYDLQFGESFASQATNPGKRQNISRDDFALEIANMDE</sequence>
<proteinExistence type="inferred from homology"/>
<dbReference type="PANTHER" id="PTHR43112">
    <property type="entry name" value="FERREDOXIN"/>
    <property type="match status" value="1"/>
</dbReference>
<keyword evidence="12" id="KW-1185">Reference proteome</keyword>
<dbReference type="InterPro" id="IPR012675">
    <property type="entry name" value="Beta-grasp_dom_sf"/>
</dbReference>
<comment type="cofactor">
    <cofactor evidence="8">
        <name>[2Fe-2S] cluster</name>
        <dbReference type="ChEBI" id="CHEBI:190135"/>
    </cofactor>
</comment>
<dbReference type="PROSITE" id="PS51085">
    <property type="entry name" value="2FE2S_FER_2"/>
    <property type="match status" value="1"/>
</dbReference>
<feature type="region of interest" description="Disordered" evidence="9">
    <location>
        <begin position="33"/>
        <end position="61"/>
    </location>
</feature>
<dbReference type="EMBL" id="JALJOV010001937">
    <property type="protein sequence ID" value="KAK9838081.1"/>
    <property type="molecule type" value="Genomic_DNA"/>
</dbReference>
<dbReference type="CDD" id="cd00207">
    <property type="entry name" value="fer2"/>
    <property type="match status" value="1"/>
</dbReference>
<keyword evidence="3" id="KW-0001">2Fe-2S</keyword>
<name>A0AAW1RWC9_9CHLO</name>
<evidence type="ECO:0000256" key="8">
    <source>
        <dbReference type="ARBA" id="ARBA00034078"/>
    </source>
</evidence>
<dbReference type="Proteomes" id="UP001485043">
    <property type="component" value="Unassembled WGS sequence"/>
</dbReference>
<evidence type="ECO:0000256" key="2">
    <source>
        <dbReference type="ARBA" id="ARBA00022448"/>
    </source>
</evidence>
<dbReference type="InterPro" id="IPR001041">
    <property type="entry name" value="2Fe-2S_ferredoxin-type"/>
</dbReference>
<evidence type="ECO:0000256" key="3">
    <source>
        <dbReference type="ARBA" id="ARBA00022714"/>
    </source>
</evidence>
<evidence type="ECO:0000256" key="9">
    <source>
        <dbReference type="SAM" id="MobiDB-lite"/>
    </source>
</evidence>
<dbReference type="GO" id="GO:0051537">
    <property type="term" value="F:2 iron, 2 sulfur cluster binding"/>
    <property type="evidence" value="ECO:0007669"/>
    <property type="project" value="UniProtKB-KW"/>
</dbReference>
<keyword evidence="2" id="KW-0813">Transport</keyword>
<keyword evidence="5" id="KW-0249">Electron transport</keyword>
<reference evidence="11 12" key="1">
    <citation type="journal article" date="2024" name="Nat. Commun.">
        <title>Phylogenomics reveals the evolutionary origins of lichenization in chlorophyte algae.</title>
        <authorList>
            <person name="Puginier C."/>
            <person name="Libourel C."/>
            <person name="Otte J."/>
            <person name="Skaloud P."/>
            <person name="Haon M."/>
            <person name="Grisel S."/>
            <person name="Petersen M."/>
            <person name="Berrin J.G."/>
            <person name="Delaux P.M."/>
            <person name="Dal Grande F."/>
            <person name="Keller J."/>
        </authorList>
    </citation>
    <scope>NUCLEOTIDE SEQUENCE [LARGE SCALE GENOMIC DNA]</scope>
    <source>
        <strain evidence="11 12">SAG 2523</strain>
    </source>
</reference>
<dbReference type="Gene3D" id="3.10.20.30">
    <property type="match status" value="1"/>
</dbReference>
<keyword evidence="7" id="KW-0411">Iron-sulfur</keyword>
<evidence type="ECO:0000256" key="7">
    <source>
        <dbReference type="ARBA" id="ARBA00023014"/>
    </source>
</evidence>
<evidence type="ECO:0000313" key="11">
    <source>
        <dbReference type="EMBL" id="KAK9838081.1"/>
    </source>
</evidence>
<dbReference type="PANTHER" id="PTHR43112:SF10">
    <property type="entry name" value="FERREDOXIN C 2, CHLOROPLASTIC"/>
    <property type="match status" value="1"/>
</dbReference>
<dbReference type="Pfam" id="PF00111">
    <property type="entry name" value="Fer2"/>
    <property type="match status" value="1"/>
</dbReference>
<comment type="similarity">
    <text evidence="1">Belongs to the 2Fe2S plant-type ferredoxin family.</text>
</comment>
<feature type="compositionally biased region" description="Basic and acidic residues" evidence="9">
    <location>
        <begin position="33"/>
        <end position="55"/>
    </location>
</feature>
<dbReference type="GO" id="GO:0046872">
    <property type="term" value="F:metal ion binding"/>
    <property type="evidence" value="ECO:0007669"/>
    <property type="project" value="UniProtKB-KW"/>
</dbReference>